<dbReference type="Proteomes" id="UP000271573">
    <property type="component" value="Chromosome"/>
</dbReference>
<proteinExistence type="predicted"/>
<dbReference type="GO" id="GO:0000976">
    <property type="term" value="F:transcription cis-regulatory region binding"/>
    <property type="evidence" value="ECO:0007669"/>
    <property type="project" value="TreeGrafter"/>
</dbReference>
<dbReference type="InterPro" id="IPR050109">
    <property type="entry name" value="HTH-type_TetR-like_transc_reg"/>
</dbReference>
<evidence type="ECO:0000256" key="2">
    <source>
        <dbReference type="PROSITE-ProRule" id="PRU00335"/>
    </source>
</evidence>
<evidence type="ECO:0000259" key="3">
    <source>
        <dbReference type="PROSITE" id="PS50977"/>
    </source>
</evidence>
<keyword evidence="1 2" id="KW-0238">DNA-binding</keyword>
<dbReference type="Pfam" id="PF00440">
    <property type="entry name" value="TetR_N"/>
    <property type="match status" value="1"/>
</dbReference>
<sequence length="216" mass="23048">MCHYPHMSEGVIGARPYGGVSAESRTAERRKRMIAAGVEVFGSVGYRAATLAAVCAEAGLAKRYFYESFETMEDLLVAVYDHVLADLRQRVAEGVAEASDGLAVVTGALDGLFAWVEDNPRAGRVHLFEVLGVSPRVDAVYRAATREFADLLVLVLQATEPTIALTEGQQKTLGMAIVGSGLQLAQDWVLGEFHPSRAELVEDARGLLVALATGGA</sequence>
<evidence type="ECO:0000256" key="1">
    <source>
        <dbReference type="ARBA" id="ARBA00023125"/>
    </source>
</evidence>
<organism evidence="4 5">
    <name type="scientific">Nocardioides baekrokdamisoli</name>
    <dbReference type="NCBI Taxonomy" id="1804624"/>
    <lineage>
        <taxon>Bacteria</taxon>
        <taxon>Bacillati</taxon>
        <taxon>Actinomycetota</taxon>
        <taxon>Actinomycetes</taxon>
        <taxon>Propionibacteriales</taxon>
        <taxon>Nocardioidaceae</taxon>
        <taxon>Nocardioides</taxon>
    </lineage>
</organism>
<evidence type="ECO:0000313" key="4">
    <source>
        <dbReference type="EMBL" id="BBH17441.1"/>
    </source>
</evidence>
<feature type="domain" description="HTH tetR-type" evidence="3">
    <location>
        <begin position="27"/>
        <end position="87"/>
    </location>
</feature>
<dbReference type="SUPFAM" id="SSF48498">
    <property type="entry name" value="Tetracyclin repressor-like, C-terminal domain"/>
    <property type="match status" value="1"/>
</dbReference>
<dbReference type="InterPro" id="IPR036271">
    <property type="entry name" value="Tet_transcr_reg_TetR-rel_C_sf"/>
</dbReference>
<dbReference type="GO" id="GO:0003700">
    <property type="term" value="F:DNA-binding transcription factor activity"/>
    <property type="evidence" value="ECO:0007669"/>
    <property type="project" value="TreeGrafter"/>
</dbReference>
<name>A0A3G9IUV5_9ACTN</name>
<dbReference type="Gene3D" id="1.10.357.10">
    <property type="entry name" value="Tetracycline Repressor, domain 2"/>
    <property type="match status" value="1"/>
</dbReference>
<dbReference type="InterPro" id="IPR009057">
    <property type="entry name" value="Homeodomain-like_sf"/>
</dbReference>
<dbReference type="PANTHER" id="PTHR30055">
    <property type="entry name" value="HTH-TYPE TRANSCRIPTIONAL REGULATOR RUTR"/>
    <property type="match status" value="1"/>
</dbReference>
<dbReference type="PROSITE" id="PS50977">
    <property type="entry name" value="HTH_TETR_2"/>
    <property type="match status" value="1"/>
</dbReference>
<dbReference type="PANTHER" id="PTHR30055:SF226">
    <property type="entry name" value="HTH-TYPE TRANSCRIPTIONAL REGULATOR PKSA"/>
    <property type="match status" value="1"/>
</dbReference>
<dbReference type="EMBL" id="AP019307">
    <property type="protein sequence ID" value="BBH17441.1"/>
    <property type="molecule type" value="Genomic_DNA"/>
</dbReference>
<dbReference type="InterPro" id="IPR001647">
    <property type="entry name" value="HTH_TetR"/>
</dbReference>
<accession>A0A3G9IUV5</accession>
<keyword evidence="5" id="KW-1185">Reference proteome</keyword>
<dbReference type="OrthoDB" id="4802216at2"/>
<evidence type="ECO:0000313" key="5">
    <source>
        <dbReference type="Proteomes" id="UP000271573"/>
    </source>
</evidence>
<gene>
    <name evidence="4" type="ORF">Back2_17280</name>
</gene>
<dbReference type="AlphaFoldDB" id="A0A3G9IUV5"/>
<protein>
    <submittedName>
        <fullName evidence="4">TetR family transcriptional regulator</fullName>
    </submittedName>
</protein>
<dbReference type="KEGG" id="nbe:Back2_17280"/>
<reference evidence="4 5" key="1">
    <citation type="submission" date="2018-11" db="EMBL/GenBank/DDBJ databases">
        <title>Complete genome sequence of Nocardioides baekrokdamisoli strain KCTC 39748.</title>
        <authorList>
            <person name="Kang S.W."/>
            <person name="Lee K.C."/>
            <person name="Kim K.K."/>
            <person name="Kim J.S."/>
            <person name="Kim D.S."/>
            <person name="Ko S.H."/>
            <person name="Yang S.H."/>
            <person name="Shin Y.K."/>
            <person name="Lee J.S."/>
        </authorList>
    </citation>
    <scope>NUCLEOTIDE SEQUENCE [LARGE SCALE GENOMIC DNA]</scope>
    <source>
        <strain evidence="4 5">KCTC 39748</strain>
    </source>
</reference>
<feature type="DNA-binding region" description="H-T-H motif" evidence="2">
    <location>
        <begin position="50"/>
        <end position="69"/>
    </location>
</feature>
<dbReference type="SUPFAM" id="SSF46689">
    <property type="entry name" value="Homeodomain-like"/>
    <property type="match status" value="1"/>
</dbReference>